<evidence type="ECO:0000313" key="3">
    <source>
        <dbReference type="Proteomes" id="UP001187192"/>
    </source>
</evidence>
<dbReference type="Proteomes" id="UP001187192">
    <property type="component" value="Unassembled WGS sequence"/>
</dbReference>
<evidence type="ECO:0000256" key="1">
    <source>
        <dbReference type="SAM" id="MobiDB-lite"/>
    </source>
</evidence>
<protein>
    <submittedName>
        <fullName evidence="2">Uncharacterized protein</fullName>
    </submittedName>
</protein>
<name>A0AA87ZRQ0_FICCA</name>
<keyword evidence="3" id="KW-1185">Reference proteome</keyword>
<dbReference type="AlphaFoldDB" id="A0AA87ZRQ0"/>
<dbReference type="Gramene" id="FCD_00004923-RA">
    <property type="protein sequence ID" value="FCD_00004923-RA:cds"/>
    <property type="gene ID" value="FCD_00004923"/>
</dbReference>
<gene>
    <name evidence="2" type="ORF">TIFTF001_003438</name>
</gene>
<feature type="region of interest" description="Disordered" evidence="1">
    <location>
        <begin position="1"/>
        <end position="95"/>
    </location>
</feature>
<comment type="caution">
    <text evidence="2">The sequence shown here is derived from an EMBL/GenBank/DDBJ whole genome shotgun (WGS) entry which is preliminary data.</text>
</comment>
<accession>A0AA87ZRQ0</accession>
<dbReference type="EMBL" id="BTGU01000003">
    <property type="protein sequence ID" value="GMN31843.1"/>
    <property type="molecule type" value="Genomic_DNA"/>
</dbReference>
<proteinExistence type="predicted"/>
<reference evidence="2" key="1">
    <citation type="submission" date="2023-07" db="EMBL/GenBank/DDBJ databases">
        <title>draft genome sequence of fig (Ficus carica).</title>
        <authorList>
            <person name="Takahashi T."/>
            <person name="Nishimura K."/>
        </authorList>
    </citation>
    <scope>NUCLEOTIDE SEQUENCE</scope>
</reference>
<sequence>MGFKDPKAASNGKALPGAGGNPRNRSRRREKGAAEESLRARRAQHSLSSVLRNRNRDCETEGEREREREREKNESESETRNPILEGSENCSHQRGPHRTVFVFDGFEKWVLVGVLFPRRKTDYSV</sequence>
<organism evidence="2 3">
    <name type="scientific">Ficus carica</name>
    <name type="common">Common fig</name>
    <dbReference type="NCBI Taxonomy" id="3494"/>
    <lineage>
        <taxon>Eukaryota</taxon>
        <taxon>Viridiplantae</taxon>
        <taxon>Streptophyta</taxon>
        <taxon>Embryophyta</taxon>
        <taxon>Tracheophyta</taxon>
        <taxon>Spermatophyta</taxon>
        <taxon>Magnoliopsida</taxon>
        <taxon>eudicotyledons</taxon>
        <taxon>Gunneridae</taxon>
        <taxon>Pentapetalae</taxon>
        <taxon>rosids</taxon>
        <taxon>fabids</taxon>
        <taxon>Rosales</taxon>
        <taxon>Moraceae</taxon>
        <taxon>Ficeae</taxon>
        <taxon>Ficus</taxon>
    </lineage>
</organism>
<evidence type="ECO:0000313" key="2">
    <source>
        <dbReference type="EMBL" id="GMN31843.1"/>
    </source>
</evidence>
<feature type="compositionally biased region" description="Basic and acidic residues" evidence="1">
    <location>
        <begin position="54"/>
        <end position="79"/>
    </location>
</feature>